<sequence length="101" mass="11698">MSFYERPLEPIYGKQKSFYNAARIRFFDGGYRVLVSYTTEVCCCNPQTGYVELLCLEEDLTSTTTRHLREFLAQSGFKGLAKKSKAKIVEYLKECTAFERI</sequence>
<dbReference type="InterPro" id="IPR058346">
    <property type="entry name" value="DUF8033"/>
</dbReference>
<dbReference type="RefSeq" id="WP_091792435.1">
    <property type="nucleotide sequence ID" value="NZ_FNAF01000020.1"/>
</dbReference>
<feature type="domain" description="DUF8033" evidence="1">
    <location>
        <begin position="8"/>
        <end position="84"/>
    </location>
</feature>
<dbReference type="Pfam" id="PF26096">
    <property type="entry name" value="DUF8033"/>
    <property type="match status" value="1"/>
</dbReference>
<proteinExistence type="predicted"/>
<keyword evidence="3" id="KW-1185">Reference proteome</keyword>
<organism evidence="2 3">
    <name type="scientific">Peptococcus niger</name>
    <dbReference type="NCBI Taxonomy" id="2741"/>
    <lineage>
        <taxon>Bacteria</taxon>
        <taxon>Bacillati</taxon>
        <taxon>Bacillota</taxon>
        <taxon>Clostridia</taxon>
        <taxon>Eubacteriales</taxon>
        <taxon>Peptococcaceae</taxon>
        <taxon>Peptococcus</taxon>
    </lineage>
</organism>
<reference evidence="2 3" key="1">
    <citation type="submission" date="2016-10" db="EMBL/GenBank/DDBJ databases">
        <authorList>
            <person name="de Groot N.N."/>
        </authorList>
    </citation>
    <scope>NUCLEOTIDE SEQUENCE [LARGE SCALE GENOMIC DNA]</scope>
    <source>
        <strain evidence="2 3">DSM 20475</strain>
    </source>
</reference>
<evidence type="ECO:0000313" key="3">
    <source>
        <dbReference type="Proteomes" id="UP000198995"/>
    </source>
</evidence>
<dbReference type="AlphaFoldDB" id="A0A1G7A9X1"/>
<evidence type="ECO:0000259" key="1">
    <source>
        <dbReference type="Pfam" id="PF26096"/>
    </source>
</evidence>
<gene>
    <name evidence="2" type="ORF">SAMN04489866_12012</name>
</gene>
<dbReference type="STRING" id="2741.SAMN04489866_12012"/>
<name>A0A1G7A9X1_PEPNI</name>
<accession>A0A1G7A9X1</accession>
<dbReference type="Proteomes" id="UP000198995">
    <property type="component" value="Unassembled WGS sequence"/>
</dbReference>
<evidence type="ECO:0000313" key="2">
    <source>
        <dbReference type="EMBL" id="SDE11483.1"/>
    </source>
</evidence>
<protein>
    <recommendedName>
        <fullName evidence="1">DUF8033 domain-containing protein</fullName>
    </recommendedName>
</protein>
<dbReference type="EMBL" id="FNAF01000020">
    <property type="protein sequence ID" value="SDE11483.1"/>
    <property type="molecule type" value="Genomic_DNA"/>
</dbReference>